<feature type="transmembrane region" description="Helical" evidence="10">
    <location>
        <begin position="58"/>
        <end position="77"/>
    </location>
</feature>
<evidence type="ECO:0000256" key="5">
    <source>
        <dbReference type="ARBA" id="ARBA00022692"/>
    </source>
</evidence>
<protein>
    <recommendedName>
        <fullName evidence="10">Protein-export membrane protein SecG</fullName>
    </recommendedName>
</protein>
<dbReference type="GO" id="GO:0005886">
    <property type="term" value="C:plasma membrane"/>
    <property type="evidence" value="ECO:0007669"/>
    <property type="project" value="UniProtKB-SubCell"/>
</dbReference>
<reference evidence="11 12" key="1">
    <citation type="submission" date="2018-03" db="EMBL/GenBank/DDBJ databases">
        <title>Lachnoclostridium SNUG30386 gen.nov., sp.nov., isolated from human faeces.</title>
        <authorList>
            <person name="Seo B."/>
            <person name="Jeon K."/>
            <person name="Ko G."/>
        </authorList>
    </citation>
    <scope>NUCLEOTIDE SEQUENCE [LARGE SCALE GENOMIC DNA]</scope>
    <source>
        <strain evidence="11 12">SNUG30386</strain>
    </source>
</reference>
<comment type="caution">
    <text evidence="11">The sequence shown here is derived from an EMBL/GenBank/DDBJ whole genome shotgun (WGS) entry which is preliminary data.</text>
</comment>
<evidence type="ECO:0000256" key="10">
    <source>
        <dbReference type="RuleBase" id="RU365087"/>
    </source>
</evidence>
<evidence type="ECO:0000256" key="6">
    <source>
        <dbReference type="ARBA" id="ARBA00022927"/>
    </source>
</evidence>
<comment type="subcellular location">
    <subcellularLocation>
        <location evidence="1 10">Cell membrane</location>
        <topology evidence="1 10">Multi-pass membrane protein</topology>
    </subcellularLocation>
</comment>
<evidence type="ECO:0000256" key="8">
    <source>
        <dbReference type="ARBA" id="ARBA00023010"/>
    </source>
</evidence>
<dbReference type="EMBL" id="PYLO01000001">
    <property type="protein sequence ID" value="PST39312.1"/>
    <property type="molecule type" value="Genomic_DNA"/>
</dbReference>
<keyword evidence="7 10" id="KW-1133">Transmembrane helix</keyword>
<dbReference type="GeneID" id="79841527"/>
<dbReference type="RefSeq" id="WP_107000428.1">
    <property type="nucleotide sequence ID" value="NZ_CAUWBW010000015.1"/>
</dbReference>
<dbReference type="Pfam" id="PF03840">
    <property type="entry name" value="SecG"/>
    <property type="match status" value="1"/>
</dbReference>
<dbReference type="Proteomes" id="UP000241048">
    <property type="component" value="Unassembled WGS sequence"/>
</dbReference>
<dbReference type="NCBIfam" id="TIGR00810">
    <property type="entry name" value="secG"/>
    <property type="match status" value="1"/>
</dbReference>
<dbReference type="AlphaFoldDB" id="A0A2T3FVQ9"/>
<keyword evidence="9 10" id="KW-0472">Membrane</keyword>
<proteinExistence type="inferred from homology"/>
<evidence type="ECO:0000256" key="9">
    <source>
        <dbReference type="ARBA" id="ARBA00023136"/>
    </source>
</evidence>
<accession>A0A2T3FVQ9</accession>
<gene>
    <name evidence="11" type="primary">secG</name>
    <name evidence="11" type="ORF">C7U56_02740</name>
</gene>
<comment type="function">
    <text evidence="10">Involved in protein export. Participates in an early event of protein translocation.</text>
</comment>
<evidence type="ECO:0000256" key="2">
    <source>
        <dbReference type="ARBA" id="ARBA00008445"/>
    </source>
</evidence>
<dbReference type="GO" id="GO:0065002">
    <property type="term" value="P:intracellular protein transmembrane transport"/>
    <property type="evidence" value="ECO:0007669"/>
    <property type="project" value="TreeGrafter"/>
</dbReference>
<comment type="similarity">
    <text evidence="2 10">Belongs to the SecG family.</text>
</comment>
<evidence type="ECO:0000256" key="3">
    <source>
        <dbReference type="ARBA" id="ARBA00022448"/>
    </source>
</evidence>
<dbReference type="PANTHER" id="PTHR34182">
    <property type="entry name" value="PROTEIN-EXPORT MEMBRANE PROTEIN SECG"/>
    <property type="match status" value="1"/>
</dbReference>
<keyword evidence="4 10" id="KW-1003">Cell membrane</keyword>
<keyword evidence="6 10" id="KW-0653">Protein transport</keyword>
<name>A0A2T3FVQ9_9CLOT</name>
<evidence type="ECO:0000313" key="12">
    <source>
        <dbReference type="Proteomes" id="UP000241048"/>
    </source>
</evidence>
<evidence type="ECO:0000256" key="1">
    <source>
        <dbReference type="ARBA" id="ARBA00004651"/>
    </source>
</evidence>
<sequence>MIKTILTIIFIIICVFLSAVILLQEGKSAGLSGSIGGMADSYWGRNKSRSMEGKLEKLTKYAAILWLILALVLNLKFL</sequence>
<keyword evidence="5 10" id="KW-0812">Transmembrane</keyword>
<evidence type="ECO:0000256" key="4">
    <source>
        <dbReference type="ARBA" id="ARBA00022475"/>
    </source>
</evidence>
<keyword evidence="12" id="KW-1185">Reference proteome</keyword>
<feature type="transmembrane region" description="Helical" evidence="10">
    <location>
        <begin position="6"/>
        <end position="23"/>
    </location>
</feature>
<evidence type="ECO:0000313" key="11">
    <source>
        <dbReference type="EMBL" id="PST39312.1"/>
    </source>
</evidence>
<dbReference type="PANTHER" id="PTHR34182:SF1">
    <property type="entry name" value="PROTEIN-EXPORT MEMBRANE PROTEIN SECG"/>
    <property type="match status" value="1"/>
</dbReference>
<dbReference type="GO" id="GO:0009306">
    <property type="term" value="P:protein secretion"/>
    <property type="evidence" value="ECO:0007669"/>
    <property type="project" value="UniProtKB-UniRule"/>
</dbReference>
<organism evidence="11 12">
    <name type="scientific">Clostridium fessum</name>
    <dbReference type="NCBI Taxonomy" id="2126740"/>
    <lineage>
        <taxon>Bacteria</taxon>
        <taxon>Bacillati</taxon>
        <taxon>Bacillota</taxon>
        <taxon>Clostridia</taxon>
        <taxon>Eubacteriales</taxon>
        <taxon>Clostridiaceae</taxon>
        <taxon>Clostridium</taxon>
    </lineage>
</organism>
<evidence type="ECO:0000256" key="7">
    <source>
        <dbReference type="ARBA" id="ARBA00022989"/>
    </source>
</evidence>
<dbReference type="PRINTS" id="PR01651">
    <property type="entry name" value="SECGEXPORT"/>
</dbReference>
<dbReference type="GO" id="GO:0043952">
    <property type="term" value="P:protein transport by the Sec complex"/>
    <property type="evidence" value="ECO:0007669"/>
    <property type="project" value="TreeGrafter"/>
</dbReference>
<dbReference type="InterPro" id="IPR004692">
    <property type="entry name" value="SecG"/>
</dbReference>
<keyword evidence="8 10" id="KW-0811">Translocation</keyword>
<keyword evidence="3 10" id="KW-0813">Transport</keyword>
<dbReference type="GO" id="GO:0015450">
    <property type="term" value="F:protein-transporting ATPase activity"/>
    <property type="evidence" value="ECO:0007669"/>
    <property type="project" value="UniProtKB-UniRule"/>
</dbReference>